<evidence type="ECO:0000259" key="2">
    <source>
        <dbReference type="Pfam" id="PF26130"/>
    </source>
</evidence>
<name>A0ABD3AC97_9GENT</name>
<protein>
    <recommendedName>
        <fullName evidence="2">PB1-like domain-containing protein</fullName>
    </recommendedName>
</protein>
<accession>A0ABD3AC97</accession>
<reference evidence="3 4" key="1">
    <citation type="submission" date="2024-11" db="EMBL/GenBank/DDBJ databases">
        <title>A near-complete genome assembly of Cinchona calisaya.</title>
        <authorList>
            <person name="Lian D.C."/>
            <person name="Zhao X.W."/>
            <person name="Wei L."/>
        </authorList>
    </citation>
    <scope>NUCLEOTIDE SEQUENCE [LARGE SCALE GENOMIC DNA]</scope>
    <source>
        <tissue evidence="3">Nenye</tissue>
    </source>
</reference>
<feature type="region of interest" description="Disordered" evidence="1">
    <location>
        <begin position="105"/>
        <end position="135"/>
    </location>
</feature>
<dbReference type="AlphaFoldDB" id="A0ABD3AC97"/>
<feature type="domain" description="PB1-like" evidence="2">
    <location>
        <begin position="3"/>
        <end position="86"/>
    </location>
</feature>
<evidence type="ECO:0000313" key="3">
    <source>
        <dbReference type="EMBL" id="KAL3528814.1"/>
    </source>
</evidence>
<dbReference type="Proteomes" id="UP001630127">
    <property type="component" value="Unassembled WGS sequence"/>
</dbReference>
<dbReference type="EMBL" id="JBJUIK010000004">
    <property type="protein sequence ID" value="KAL3528814.1"/>
    <property type="molecule type" value="Genomic_DNA"/>
</dbReference>
<gene>
    <name evidence="3" type="ORF">ACH5RR_008136</name>
</gene>
<keyword evidence="4" id="KW-1185">Reference proteome</keyword>
<dbReference type="InterPro" id="IPR058594">
    <property type="entry name" value="PB1-like_dom_pln"/>
</dbReference>
<comment type="caution">
    <text evidence="3">The sequence shown here is derived from an EMBL/GenBank/DDBJ whole genome shotgun (WGS) entry which is preliminary data.</text>
</comment>
<proteinExistence type="predicted"/>
<sequence>MRYFHSDKCKNNEYVIGELMVWDEVEGSGISTFELNRIFEVGVYGHKRCYILVEEYGFRELVLDRELNEYCTESLQYNRLLELYIKTSFKKIRQLEIGSNFEIERSNDDDYNMDEDEDNGSAGSEFSGKYSGYET</sequence>
<evidence type="ECO:0000313" key="4">
    <source>
        <dbReference type="Proteomes" id="UP001630127"/>
    </source>
</evidence>
<evidence type="ECO:0000256" key="1">
    <source>
        <dbReference type="SAM" id="MobiDB-lite"/>
    </source>
</evidence>
<feature type="compositionally biased region" description="Acidic residues" evidence="1">
    <location>
        <begin position="109"/>
        <end position="119"/>
    </location>
</feature>
<dbReference type="Pfam" id="PF26130">
    <property type="entry name" value="PB1-like"/>
    <property type="match status" value="1"/>
</dbReference>
<organism evidence="3 4">
    <name type="scientific">Cinchona calisaya</name>
    <dbReference type="NCBI Taxonomy" id="153742"/>
    <lineage>
        <taxon>Eukaryota</taxon>
        <taxon>Viridiplantae</taxon>
        <taxon>Streptophyta</taxon>
        <taxon>Embryophyta</taxon>
        <taxon>Tracheophyta</taxon>
        <taxon>Spermatophyta</taxon>
        <taxon>Magnoliopsida</taxon>
        <taxon>eudicotyledons</taxon>
        <taxon>Gunneridae</taxon>
        <taxon>Pentapetalae</taxon>
        <taxon>asterids</taxon>
        <taxon>lamiids</taxon>
        <taxon>Gentianales</taxon>
        <taxon>Rubiaceae</taxon>
        <taxon>Cinchonoideae</taxon>
        <taxon>Cinchoneae</taxon>
        <taxon>Cinchona</taxon>
    </lineage>
</organism>